<keyword evidence="1" id="KW-0812">Transmembrane</keyword>
<evidence type="ECO:0000313" key="3">
    <source>
        <dbReference type="Proteomes" id="UP000176705"/>
    </source>
</evidence>
<dbReference type="Proteomes" id="UP000176705">
    <property type="component" value="Unassembled WGS sequence"/>
</dbReference>
<evidence type="ECO:0000313" key="2">
    <source>
        <dbReference type="EMBL" id="OHA08237.1"/>
    </source>
</evidence>
<organism evidence="2 3">
    <name type="scientific">Candidatus Sungbacteria bacterium RIFCSPLOWO2_01_FULL_59_16</name>
    <dbReference type="NCBI Taxonomy" id="1802280"/>
    <lineage>
        <taxon>Bacteria</taxon>
        <taxon>Candidatus Sungiibacteriota</taxon>
    </lineage>
</organism>
<dbReference type="EMBL" id="MHQS01000021">
    <property type="protein sequence ID" value="OHA08237.1"/>
    <property type="molecule type" value="Genomic_DNA"/>
</dbReference>
<feature type="transmembrane region" description="Helical" evidence="1">
    <location>
        <begin position="12"/>
        <end position="30"/>
    </location>
</feature>
<sequence>MWQNFETIAKKLFRLVILRLVVSVTALVFGPNAKPADAQCSELDDGKELPVADGCGKRRVAVQTRPNGIVFVGLFLSEEGTTRGCLAEAARWRQMLLDEIRALDEREGLGGWAEEHVRVFVSQKNDERSEVKPLITADT</sequence>
<keyword evidence="1" id="KW-1133">Transmembrane helix</keyword>
<keyword evidence="1" id="KW-0472">Membrane</keyword>
<name>A0A1G2L9B8_9BACT</name>
<evidence type="ECO:0000256" key="1">
    <source>
        <dbReference type="SAM" id="Phobius"/>
    </source>
</evidence>
<protein>
    <submittedName>
        <fullName evidence="2">Uncharacterized protein</fullName>
    </submittedName>
</protein>
<reference evidence="2 3" key="1">
    <citation type="journal article" date="2016" name="Nat. Commun.">
        <title>Thousands of microbial genomes shed light on interconnected biogeochemical processes in an aquifer system.</title>
        <authorList>
            <person name="Anantharaman K."/>
            <person name="Brown C.T."/>
            <person name="Hug L.A."/>
            <person name="Sharon I."/>
            <person name="Castelle C.J."/>
            <person name="Probst A.J."/>
            <person name="Thomas B.C."/>
            <person name="Singh A."/>
            <person name="Wilkins M.J."/>
            <person name="Karaoz U."/>
            <person name="Brodie E.L."/>
            <person name="Williams K.H."/>
            <person name="Hubbard S.S."/>
            <person name="Banfield J.F."/>
        </authorList>
    </citation>
    <scope>NUCLEOTIDE SEQUENCE [LARGE SCALE GENOMIC DNA]</scope>
</reference>
<comment type="caution">
    <text evidence="2">The sequence shown here is derived from an EMBL/GenBank/DDBJ whole genome shotgun (WGS) entry which is preliminary data.</text>
</comment>
<proteinExistence type="predicted"/>
<dbReference type="AlphaFoldDB" id="A0A1G2L9B8"/>
<accession>A0A1G2L9B8</accession>
<gene>
    <name evidence="2" type="ORF">A3B37_03325</name>
</gene>